<dbReference type="AlphaFoldDB" id="R7ZEW4"/>
<dbReference type="EMBL" id="AQPX01000017">
    <property type="protein sequence ID" value="EON72662.1"/>
    <property type="molecule type" value="Genomic_DNA"/>
</dbReference>
<evidence type="ECO:0000313" key="2">
    <source>
        <dbReference type="Proteomes" id="UP000013911"/>
    </source>
</evidence>
<accession>R7ZEW4</accession>
<dbReference type="HOGENOM" id="CLU_1872913_0_0_9"/>
<gene>
    <name evidence="1" type="ORF">H131_10993</name>
</gene>
<name>R7ZEW4_LYSSH</name>
<organism evidence="1 2">
    <name type="scientific">Lysinibacillus sphaericus OT4b.31</name>
    <dbReference type="NCBI Taxonomy" id="1285586"/>
    <lineage>
        <taxon>Bacteria</taxon>
        <taxon>Bacillati</taxon>
        <taxon>Bacillota</taxon>
        <taxon>Bacilli</taxon>
        <taxon>Bacillales</taxon>
        <taxon>Bacillaceae</taxon>
        <taxon>Lysinibacillus</taxon>
    </lineage>
</organism>
<dbReference type="PATRIC" id="fig|1285586.5.peg.2227"/>
<dbReference type="Proteomes" id="UP000013911">
    <property type="component" value="Unassembled WGS sequence"/>
</dbReference>
<protein>
    <submittedName>
        <fullName evidence="1">Uncharacterized protein</fullName>
    </submittedName>
</protein>
<reference evidence="1 2" key="1">
    <citation type="submission" date="2013-04" db="EMBL/GenBank/DDBJ databases">
        <title>Draft genome of the heavy metal tolerant bacterium Lysinibacillus sphaericus strain OT4b.31.</title>
        <authorList>
            <person name="Pena-Montenegro T.D."/>
            <person name="Dussan J."/>
        </authorList>
    </citation>
    <scope>NUCLEOTIDE SEQUENCE [LARGE SCALE GENOMIC DNA]</scope>
    <source>
        <strain evidence="1 2">OT4b.31</strain>
    </source>
</reference>
<proteinExistence type="predicted"/>
<sequence>MMHIRKKGTFFVATVIFICGSFLILDNFFNASDDTDRVNFANHQKLLEEVAYIDAQITKTDLSNKIVSRLNVHGYTLAGGVGYTIYPDKQVIALLMYDVDSMNTERKIEIQNIVTIVAEENGFHSFAIEIKNASKK</sequence>
<evidence type="ECO:0000313" key="1">
    <source>
        <dbReference type="EMBL" id="EON72662.1"/>
    </source>
</evidence>
<comment type="caution">
    <text evidence="1">The sequence shown here is derived from an EMBL/GenBank/DDBJ whole genome shotgun (WGS) entry which is preliminary data.</text>
</comment>